<reference evidence="2" key="1">
    <citation type="submission" date="2023-11" db="EMBL/GenBank/DDBJ databases">
        <title>Genome assemblies of two species of porcelain crab, Petrolisthes cinctipes and Petrolisthes manimaculis (Anomura: Porcellanidae).</title>
        <authorList>
            <person name="Angst P."/>
        </authorList>
    </citation>
    <scope>NUCLEOTIDE SEQUENCE</scope>
    <source>
        <strain evidence="2">PB745_02</strain>
        <tissue evidence="2">Gill</tissue>
    </source>
</reference>
<keyword evidence="4" id="KW-1185">Reference proteome</keyword>
<dbReference type="AlphaFoldDB" id="A0AAE1ULR3"/>
<evidence type="ECO:0000256" key="1">
    <source>
        <dbReference type="SAM" id="MobiDB-lite"/>
    </source>
</evidence>
<evidence type="ECO:0000313" key="2">
    <source>
        <dbReference type="EMBL" id="KAK4322744.1"/>
    </source>
</evidence>
<dbReference type="EMBL" id="JAWZYT010000447">
    <property type="protein sequence ID" value="KAK4323365.1"/>
    <property type="molecule type" value="Genomic_DNA"/>
</dbReference>
<feature type="compositionally biased region" description="Basic residues" evidence="1">
    <location>
        <begin position="218"/>
        <end position="231"/>
    </location>
</feature>
<name>A0AAE1ULR3_9EUCA</name>
<comment type="caution">
    <text evidence="2">The sequence shown here is derived from an EMBL/GenBank/DDBJ whole genome shotgun (WGS) entry which is preliminary data.</text>
</comment>
<evidence type="ECO:0000313" key="4">
    <source>
        <dbReference type="Proteomes" id="UP001292094"/>
    </source>
</evidence>
<accession>A0AAE1ULR3</accession>
<dbReference type="Proteomes" id="UP001292094">
    <property type="component" value="Unassembled WGS sequence"/>
</dbReference>
<proteinExistence type="predicted"/>
<gene>
    <name evidence="3" type="ORF">Pmani_005919</name>
    <name evidence="2" type="ORF">Pmani_006540</name>
</gene>
<dbReference type="EMBL" id="JAWZYT010000501">
    <property type="protein sequence ID" value="KAK4322744.1"/>
    <property type="molecule type" value="Genomic_DNA"/>
</dbReference>
<organism evidence="2 4">
    <name type="scientific">Petrolisthes manimaculis</name>
    <dbReference type="NCBI Taxonomy" id="1843537"/>
    <lineage>
        <taxon>Eukaryota</taxon>
        <taxon>Metazoa</taxon>
        <taxon>Ecdysozoa</taxon>
        <taxon>Arthropoda</taxon>
        <taxon>Crustacea</taxon>
        <taxon>Multicrustacea</taxon>
        <taxon>Malacostraca</taxon>
        <taxon>Eumalacostraca</taxon>
        <taxon>Eucarida</taxon>
        <taxon>Decapoda</taxon>
        <taxon>Pleocyemata</taxon>
        <taxon>Anomura</taxon>
        <taxon>Galatheoidea</taxon>
        <taxon>Porcellanidae</taxon>
        <taxon>Petrolisthes</taxon>
    </lineage>
</organism>
<sequence>MELVSETLEQHERTGPPLLAPIYETLNNIVSNPTPTRPYLTSPYLTTTPFKRHHHTYINTSPTFPLIPSPPVIWGHDKAACAAPGPRCGVCSRPHWTEGCLASLKNGERVKACCQNCRFGHHAWNPGCPARHIAFGNPSYSQDVLQAVLLEFSEGFAELLGVSVRRDKLYALVKRAYSKLAALQLTPRPVLLREKALPDTPPLPRRREVQEASCGVPPKRRRRRSGRKKPRPPPPLVPRLPLLRCAVWGPKLLLRAAAWGPRLLLFVAAVWRHRRPSHQHQRGCHHHHLLLGVNPHLPAAAKRPSLTERHPRTWTSPKRRGARLLQQRRYWTQGLYIPGRLMRVARPDSPPKRDVKCTSNSVSCLSRQKTSTVKQRVKTYLVGKDIALVGSKFNSEKECNEENVTELSFSSLNASI</sequence>
<protein>
    <submittedName>
        <fullName evidence="2">Uncharacterized protein</fullName>
    </submittedName>
</protein>
<feature type="region of interest" description="Disordered" evidence="1">
    <location>
        <begin position="196"/>
        <end position="235"/>
    </location>
</feature>
<evidence type="ECO:0000313" key="3">
    <source>
        <dbReference type="EMBL" id="KAK4323365.1"/>
    </source>
</evidence>